<evidence type="ECO:0000313" key="2">
    <source>
        <dbReference type="Proteomes" id="UP000242705"/>
    </source>
</evidence>
<name>A0A2T2X1W9_SULTH</name>
<protein>
    <submittedName>
        <fullName evidence="1">Uncharacterized protein</fullName>
    </submittedName>
</protein>
<evidence type="ECO:0000313" key="1">
    <source>
        <dbReference type="EMBL" id="PSR28487.1"/>
    </source>
</evidence>
<accession>A0A2T2X1W9</accession>
<organism evidence="1 2">
    <name type="scientific">Sulfobacillus thermosulfidooxidans</name>
    <dbReference type="NCBI Taxonomy" id="28034"/>
    <lineage>
        <taxon>Bacteria</taxon>
        <taxon>Bacillati</taxon>
        <taxon>Bacillota</taxon>
        <taxon>Clostridia</taxon>
        <taxon>Eubacteriales</taxon>
        <taxon>Clostridiales Family XVII. Incertae Sedis</taxon>
        <taxon>Sulfobacillus</taxon>
    </lineage>
</organism>
<dbReference type="Proteomes" id="UP000242705">
    <property type="component" value="Unassembled WGS sequence"/>
</dbReference>
<proteinExistence type="predicted"/>
<gene>
    <name evidence="1" type="ORF">C7B47_04790</name>
</gene>
<comment type="caution">
    <text evidence="1">The sequence shown here is derived from an EMBL/GenBank/DDBJ whole genome shotgun (WGS) entry which is preliminary data.</text>
</comment>
<dbReference type="EMBL" id="PXYX01000006">
    <property type="protein sequence ID" value="PSR28487.1"/>
    <property type="molecule type" value="Genomic_DNA"/>
</dbReference>
<dbReference type="AlphaFoldDB" id="A0A2T2X1W9"/>
<reference evidence="1 2" key="1">
    <citation type="journal article" date="2014" name="BMC Genomics">
        <title>Comparison of environmental and isolate Sulfobacillus genomes reveals diverse carbon, sulfur, nitrogen, and hydrogen metabolisms.</title>
        <authorList>
            <person name="Justice N.B."/>
            <person name="Norman A."/>
            <person name="Brown C.T."/>
            <person name="Singh A."/>
            <person name="Thomas B.C."/>
            <person name="Banfield J.F."/>
        </authorList>
    </citation>
    <scope>NUCLEOTIDE SEQUENCE [LARGE SCALE GENOMIC DNA]</scope>
    <source>
        <strain evidence="1">AMDSBA5</strain>
    </source>
</reference>
<sequence length="119" mass="13182">MKGTWHCFKSNDIIRIKMKKAIAHGGTMVINIRLGHISRIYDGAGALAFLYVKGCIVCSLGAMDTRCRGHVFSVSATRLSPNAAIHKVFLGERWSFLFSNIVRIVLETLNIKTGTCCHD</sequence>